<keyword evidence="2" id="KW-1185">Reference proteome</keyword>
<evidence type="ECO:0000313" key="1">
    <source>
        <dbReference type="EMBL" id="MFL0195170.1"/>
    </source>
</evidence>
<sequence>MEQNNSKLWKIPIYEELFRNQIGIKMLPKCGVIVIVKTSGTTLVVIHGESFNIYLWLQG</sequence>
<accession>A0ABW8SGR5</accession>
<proteinExistence type="predicted"/>
<gene>
    <name evidence="1" type="ORF">ACJDU8_06265</name>
</gene>
<evidence type="ECO:0000313" key="2">
    <source>
        <dbReference type="Proteomes" id="UP001623660"/>
    </source>
</evidence>
<reference evidence="1 2" key="1">
    <citation type="submission" date="2024-11" db="EMBL/GenBank/DDBJ databases">
        <authorList>
            <person name="Heng Y.C."/>
            <person name="Lim A.C.H."/>
            <person name="Lee J.K.Y."/>
            <person name="Kittelmann S."/>
        </authorList>
    </citation>
    <scope>NUCLEOTIDE SEQUENCE [LARGE SCALE GENOMIC DNA]</scope>
    <source>
        <strain evidence="1 2">WILCCON 0269</strain>
    </source>
</reference>
<comment type="caution">
    <text evidence="1">The sequence shown here is derived from an EMBL/GenBank/DDBJ whole genome shotgun (WGS) entry which is preliminary data.</text>
</comment>
<dbReference type="RefSeq" id="WP_406791294.1">
    <property type="nucleotide sequence ID" value="NZ_JBJHZX010000007.1"/>
</dbReference>
<dbReference type="Proteomes" id="UP001623660">
    <property type="component" value="Unassembled WGS sequence"/>
</dbReference>
<protein>
    <submittedName>
        <fullName evidence="1">Uncharacterized protein</fullName>
    </submittedName>
</protein>
<organism evidence="1 2">
    <name type="scientific">Candidatus Clostridium eludens</name>
    <dbReference type="NCBI Taxonomy" id="3381663"/>
    <lineage>
        <taxon>Bacteria</taxon>
        <taxon>Bacillati</taxon>
        <taxon>Bacillota</taxon>
        <taxon>Clostridia</taxon>
        <taxon>Eubacteriales</taxon>
        <taxon>Clostridiaceae</taxon>
        <taxon>Clostridium</taxon>
    </lineage>
</organism>
<dbReference type="EMBL" id="JBJHZX010000007">
    <property type="protein sequence ID" value="MFL0195170.1"/>
    <property type="molecule type" value="Genomic_DNA"/>
</dbReference>
<name>A0ABW8SGR5_9CLOT</name>